<proteinExistence type="predicted"/>
<evidence type="ECO:0000313" key="4">
    <source>
        <dbReference type="Proteomes" id="UP000664169"/>
    </source>
</evidence>
<gene>
    <name evidence="3" type="ORF">GOMPHAMPRED_004641</name>
</gene>
<accession>A0A8H3FPI2</accession>
<comment type="caution">
    <text evidence="3">The sequence shown here is derived from an EMBL/GenBank/DDBJ whole genome shotgun (WGS) entry which is preliminary data.</text>
</comment>
<organism evidence="3 4">
    <name type="scientific">Gomphillus americanus</name>
    <dbReference type="NCBI Taxonomy" id="1940652"/>
    <lineage>
        <taxon>Eukaryota</taxon>
        <taxon>Fungi</taxon>
        <taxon>Dikarya</taxon>
        <taxon>Ascomycota</taxon>
        <taxon>Pezizomycotina</taxon>
        <taxon>Lecanoromycetes</taxon>
        <taxon>OSLEUM clade</taxon>
        <taxon>Ostropomycetidae</taxon>
        <taxon>Ostropales</taxon>
        <taxon>Graphidaceae</taxon>
        <taxon>Gomphilloideae</taxon>
        <taxon>Gomphillus</taxon>
    </lineage>
</organism>
<dbReference type="AlphaFoldDB" id="A0A8H3FPI2"/>
<feature type="domain" description="AB hydrolase-1" evidence="2">
    <location>
        <begin position="97"/>
        <end position="356"/>
    </location>
</feature>
<dbReference type="InterPro" id="IPR000073">
    <property type="entry name" value="AB_hydrolase_1"/>
</dbReference>
<feature type="chain" id="PRO_5034034060" description="AB hydrolase-1 domain-containing protein" evidence="1">
    <location>
        <begin position="19"/>
        <end position="376"/>
    </location>
</feature>
<dbReference type="Gene3D" id="3.40.50.1820">
    <property type="entry name" value="alpha/beta hydrolase"/>
    <property type="match status" value="1"/>
</dbReference>
<evidence type="ECO:0000313" key="3">
    <source>
        <dbReference type="EMBL" id="CAF9928279.1"/>
    </source>
</evidence>
<feature type="signal peptide" evidence="1">
    <location>
        <begin position="1"/>
        <end position="18"/>
    </location>
</feature>
<dbReference type="EMBL" id="CAJPDQ010000029">
    <property type="protein sequence ID" value="CAF9928279.1"/>
    <property type="molecule type" value="Genomic_DNA"/>
</dbReference>
<dbReference type="Proteomes" id="UP000664169">
    <property type="component" value="Unassembled WGS sequence"/>
</dbReference>
<dbReference type="InterPro" id="IPR029058">
    <property type="entry name" value="AB_hydrolase_fold"/>
</dbReference>
<evidence type="ECO:0000256" key="1">
    <source>
        <dbReference type="SAM" id="SignalP"/>
    </source>
</evidence>
<dbReference type="Pfam" id="PF12697">
    <property type="entry name" value="Abhydrolase_6"/>
    <property type="match status" value="1"/>
</dbReference>
<keyword evidence="1" id="KW-0732">Signal</keyword>
<protein>
    <recommendedName>
        <fullName evidence="2">AB hydrolase-1 domain-containing protein</fullName>
    </recommendedName>
</protein>
<sequence>MKLSTVGFLAGLASLSLARHCQNLTVPVTISSQNNVYNLKAPKTNIDVTNFILNLVQPGKNYGQSIQNGTKTVSGTYHIAATLCSPDWGHSDTVQFLTHGIGFDRSYWDNSFNNHNYSYTQVANDKYGYSTFSWDRLGIGASQHGEPVNEIQAMLEVEAIHALTVLLRQGKISGCEKAFKKVVHIGHSFGSVQSYALTVKYPTDSDGLGLTGFSQNATYIPYFGLGGNFVQANLNPALKGYVDGYLAAGDASAVQTNFFAPDQFDPKFLAYATKTGQPVTIGELLTIGIVSQPINKFAGPVLIITGERDIPFCGGNCAIPVPPYPNVVAAAQKTLPNAKNFKAVLVPKAGHGLNYDYSHPYTYQSINGYFAKYVPA</sequence>
<name>A0A8H3FPI2_9LECA</name>
<keyword evidence="4" id="KW-1185">Reference proteome</keyword>
<dbReference type="OrthoDB" id="190201at2759"/>
<dbReference type="SUPFAM" id="SSF53474">
    <property type="entry name" value="alpha/beta-Hydrolases"/>
    <property type="match status" value="1"/>
</dbReference>
<evidence type="ECO:0000259" key="2">
    <source>
        <dbReference type="Pfam" id="PF12697"/>
    </source>
</evidence>
<reference evidence="3" key="1">
    <citation type="submission" date="2021-03" db="EMBL/GenBank/DDBJ databases">
        <authorList>
            <person name="Tagirdzhanova G."/>
        </authorList>
    </citation>
    <scope>NUCLEOTIDE SEQUENCE</scope>
</reference>